<dbReference type="Proteomes" id="UP000250242">
    <property type="component" value="Unassembled WGS sequence"/>
</dbReference>
<proteinExistence type="predicted"/>
<accession>A0A2X1UWF6</accession>
<evidence type="ECO:0000313" key="1">
    <source>
        <dbReference type="EMBL" id="SPY08053.1"/>
    </source>
</evidence>
<dbReference type="EMBL" id="UATH01000001">
    <property type="protein sequence ID" value="SPY08053.1"/>
    <property type="molecule type" value="Genomic_DNA"/>
</dbReference>
<organism evidence="1 2">
    <name type="scientific">Oligella urethralis</name>
    <dbReference type="NCBI Taxonomy" id="90245"/>
    <lineage>
        <taxon>Bacteria</taxon>
        <taxon>Pseudomonadati</taxon>
        <taxon>Pseudomonadota</taxon>
        <taxon>Betaproteobacteria</taxon>
        <taxon>Burkholderiales</taxon>
        <taxon>Alcaligenaceae</taxon>
        <taxon>Oligella</taxon>
    </lineage>
</organism>
<name>A0A2X1UWF6_9BURK</name>
<protein>
    <submittedName>
        <fullName evidence="1">Uncharacterized protein</fullName>
    </submittedName>
</protein>
<sequence length="58" mass="6913">MKISAKEYRLYKQFYFGNGKYKPQSYGQIKERVMYFIDTPTPRGLAEWPTLGQINRGF</sequence>
<dbReference type="AlphaFoldDB" id="A0A2X1UWF6"/>
<reference evidence="1 2" key="1">
    <citation type="submission" date="2018-06" db="EMBL/GenBank/DDBJ databases">
        <authorList>
            <consortium name="Pathogen Informatics"/>
            <person name="Doyle S."/>
        </authorList>
    </citation>
    <scope>NUCLEOTIDE SEQUENCE [LARGE SCALE GENOMIC DNA]</scope>
    <source>
        <strain evidence="1 2">NCTC11009</strain>
    </source>
</reference>
<dbReference type="RefSeq" id="WP_161797547.1">
    <property type="nucleotide sequence ID" value="NZ_JVJW01000112.1"/>
</dbReference>
<gene>
    <name evidence="1" type="ORF">NCTC11009_01270</name>
</gene>
<evidence type="ECO:0000313" key="2">
    <source>
        <dbReference type="Proteomes" id="UP000250242"/>
    </source>
</evidence>